<sequence>MKGQTYVILTIIFIIVISVFAVLNVGAVEVNYVFWRGSSPLIFVILFSVLLGGILTTVVGSKKYFRLKRENKQLREQVNHKELDELNGLNKDEDESNK</sequence>
<keyword evidence="4 5" id="KW-0472">Membrane</keyword>
<proteinExistence type="predicted"/>
<evidence type="ECO:0000256" key="4">
    <source>
        <dbReference type="ARBA" id="ARBA00023136"/>
    </source>
</evidence>
<organism evidence="7 8">
    <name type="scientific">Pseudogracilibacillus auburnensis</name>
    <dbReference type="NCBI Taxonomy" id="1494959"/>
    <lineage>
        <taxon>Bacteria</taxon>
        <taxon>Bacillati</taxon>
        <taxon>Bacillota</taxon>
        <taxon>Bacilli</taxon>
        <taxon>Bacillales</taxon>
        <taxon>Bacillaceae</taxon>
        <taxon>Pseudogracilibacillus</taxon>
    </lineage>
</organism>
<evidence type="ECO:0000313" key="7">
    <source>
        <dbReference type="EMBL" id="PXW86595.1"/>
    </source>
</evidence>
<dbReference type="PANTHER" id="PTHR41335">
    <property type="entry name" value="MEMBRANE PROTEIN-RELATED"/>
    <property type="match status" value="1"/>
</dbReference>
<keyword evidence="2 5" id="KW-0812">Transmembrane</keyword>
<comment type="caution">
    <text evidence="7">The sequence shown here is derived from an EMBL/GenBank/DDBJ whole genome shotgun (WGS) entry which is preliminary data.</text>
</comment>
<gene>
    <name evidence="7" type="ORF">DFR56_107116</name>
</gene>
<dbReference type="GO" id="GO:0005886">
    <property type="term" value="C:plasma membrane"/>
    <property type="evidence" value="ECO:0007669"/>
    <property type="project" value="InterPro"/>
</dbReference>
<dbReference type="Pfam" id="PF06305">
    <property type="entry name" value="LapA_dom"/>
    <property type="match status" value="1"/>
</dbReference>
<evidence type="ECO:0000256" key="3">
    <source>
        <dbReference type="ARBA" id="ARBA00022989"/>
    </source>
</evidence>
<feature type="transmembrane region" description="Helical" evidence="5">
    <location>
        <begin position="40"/>
        <end position="59"/>
    </location>
</feature>
<dbReference type="RefSeq" id="WP_110395497.1">
    <property type="nucleotide sequence ID" value="NZ_JADIJL010000012.1"/>
</dbReference>
<dbReference type="InterPro" id="IPR010445">
    <property type="entry name" value="LapA_dom"/>
</dbReference>
<evidence type="ECO:0000256" key="5">
    <source>
        <dbReference type="SAM" id="Phobius"/>
    </source>
</evidence>
<protein>
    <submittedName>
        <fullName evidence="7">Putative integral membrane protein</fullName>
    </submittedName>
</protein>
<dbReference type="OrthoDB" id="2990728at2"/>
<evidence type="ECO:0000256" key="2">
    <source>
        <dbReference type="ARBA" id="ARBA00022692"/>
    </source>
</evidence>
<name>A0A2V3W2W0_9BACI</name>
<feature type="domain" description="Lipopolysaccharide assembly protein A" evidence="6">
    <location>
        <begin position="24"/>
        <end position="82"/>
    </location>
</feature>
<reference evidence="7 8" key="1">
    <citation type="submission" date="2018-05" db="EMBL/GenBank/DDBJ databases">
        <title>Genomic Encyclopedia of Type Strains, Phase IV (KMG-IV): sequencing the most valuable type-strain genomes for metagenomic binning, comparative biology and taxonomic classification.</title>
        <authorList>
            <person name="Goeker M."/>
        </authorList>
    </citation>
    <scope>NUCLEOTIDE SEQUENCE [LARGE SCALE GENOMIC DNA]</scope>
    <source>
        <strain evidence="7 8">DSM 28556</strain>
    </source>
</reference>
<evidence type="ECO:0000313" key="8">
    <source>
        <dbReference type="Proteomes" id="UP000247978"/>
    </source>
</evidence>
<accession>A0A2V3W2W0</accession>
<dbReference type="AlphaFoldDB" id="A0A2V3W2W0"/>
<evidence type="ECO:0000259" key="6">
    <source>
        <dbReference type="Pfam" id="PF06305"/>
    </source>
</evidence>
<evidence type="ECO:0000256" key="1">
    <source>
        <dbReference type="ARBA" id="ARBA00022475"/>
    </source>
</evidence>
<keyword evidence="3 5" id="KW-1133">Transmembrane helix</keyword>
<dbReference type="EMBL" id="QJJQ01000007">
    <property type="protein sequence ID" value="PXW86595.1"/>
    <property type="molecule type" value="Genomic_DNA"/>
</dbReference>
<feature type="transmembrane region" description="Helical" evidence="5">
    <location>
        <begin position="7"/>
        <end position="28"/>
    </location>
</feature>
<keyword evidence="8" id="KW-1185">Reference proteome</keyword>
<keyword evidence="1" id="KW-1003">Cell membrane</keyword>
<dbReference type="PANTHER" id="PTHR41335:SF1">
    <property type="entry name" value="MEMBRANE PROTEIN"/>
    <property type="match status" value="1"/>
</dbReference>
<dbReference type="Proteomes" id="UP000247978">
    <property type="component" value="Unassembled WGS sequence"/>
</dbReference>